<reference evidence="13" key="2">
    <citation type="submission" date="2021-03" db="UniProtKB">
        <authorList>
            <consortium name="EnsemblPlants"/>
        </authorList>
    </citation>
    <scope>IDENTIFICATION</scope>
</reference>
<dbReference type="Proteomes" id="UP000596660">
    <property type="component" value="Unplaced"/>
</dbReference>
<dbReference type="InterPro" id="IPR052611">
    <property type="entry name" value="Plant_RLK_LysM"/>
</dbReference>
<keyword evidence="6" id="KW-0067">ATP-binding</keyword>
<dbReference type="PROSITE" id="PS00108">
    <property type="entry name" value="PROTEIN_KINASE_ST"/>
    <property type="match status" value="2"/>
</dbReference>
<dbReference type="Pfam" id="PF00069">
    <property type="entry name" value="Pkinase"/>
    <property type="match status" value="2"/>
</dbReference>
<accession>A0A803M954</accession>
<dbReference type="Gramene" id="AUR62025430-RA">
    <property type="protein sequence ID" value="AUR62025430-RA:cds"/>
    <property type="gene ID" value="AUR62025430"/>
</dbReference>
<dbReference type="AlphaFoldDB" id="A0A803M954"/>
<dbReference type="Gene3D" id="3.30.200.20">
    <property type="entry name" value="Phosphorylase Kinase, domain 1"/>
    <property type="match status" value="2"/>
</dbReference>
<evidence type="ECO:0000256" key="10">
    <source>
        <dbReference type="SAM" id="MobiDB-lite"/>
    </source>
</evidence>
<feature type="region of interest" description="Disordered" evidence="10">
    <location>
        <begin position="372"/>
        <end position="391"/>
    </location>
</feature>
<evidence type="ECO:0000256" key="2">
    <source>
        <dbReference type="ARBA" id="ARBA00022475"/>
    </source>
</evidence>
<feature type="domain" description="Protein kinase" evidence="12">
    <location>
        <begin position="1"/>
        <end position="295"/>
    </location>
</feature>
<evidence type="ECO:0000256" key="3">
    <source>
        <dbReference type="ARBA" id="ARBA00022692"/>
    </source>
</evidence>
<dbReference type="SMART" id="SM00220">
    <property type="entry name" value="S_TKc"/>
    <property type="match status" value="2"/>
</dbReference>
<dbReference type="PANTHER" id="PTHR45927">
    <property type="entry name" value="LYSM-DOMAIN RECEPTOR-LIKE KINASE-RELATED"/>
    <property type="match status" value="1"/>
</dbReference>
<dbReference type="InterPro" id="IPR008271">
    <property type="entry name" value="Ser/Thr_kinase_AS"/>
</dbReference>
<evidence type="ECO:0000256" key="5">
    <source>
        <dbReference type="ARBA" id="ARBA00022741"/>
    </source>
</evidence>
<dbReference type="InterPro" id="IPR000719">
    <property type="entry name" value="Prot_kinase_dom"/>
</dbReference>
<evidence type="ECO:0000256" key="7">
    <source>
        <dbReference type="ARBA" id="ARBA00022989"/>
    </source>
</evidence>
<name>A0A803M954_CHEQI</name>
<keyword evidence="9" id="KW-1015">Disulfide bond</keyword>
<dbReference type="GO" id="GO:0004672">
    <property type="term" value="F:protein kinase activity"/>
    <property type="evidence" value="ECO:0007669"/>
    <property type="project" value="InterPro"/>
</dbReference>
<organism evidence="13 14">
    <name type="scientific">Chenopodium quinoa</name>
    <name type="common">Quinoa</name>
    <dbReference type="NCBI Taxonomy" id="63459"/>
    <lineage>
        <taxon>Eukaryota</taxon>
        <taxon>Viridiplantae</taxon>
        <taxon>Streptophyta</taxon>
        <taxon>Embryophyta</taxon>
        <taxon>Tracheophyta</taxon>
        <taxon>Spermatophyta</taxon>
        <taxon>Magnoliopsida</taxon>
        <taxon>eudicotyledons</taxon>
        <taxon>Gunneridae</taxon>
        <taxon>Pentapetalae</taxon>
        <taxon>Caryophyllales</taxon>
        <taxon>Chenopodiaceae</taxon>
        <taxon>Chenopodioideae</taxon>
        <taxon>Atripliceae</taxon>
        <taxon>Chenopodium</taxon>
    </lineage>
</organism>
<keyword evidence="2" id="KW-1003">Cell membrane</keyword>
<evidence type="ECO:0000256" key="1">
    <source>
        <dbReference type="ARBA" id="ARBA00004162"/>
    </source>
</evidence>
<evidence type="ECO:0000256" key="9">
    <source>
        <dbReference type="ARBA" id="ARBA00023157"/>
    </source>
</evidence>
<dbReference type="Gene3D" id="1.10.510.10">
    <property type="entry name" value="Transferase(Phosphotransferase) domain 1"/>
    <property type="match status" value="2"/>
</dbReference>
<evidence type="ECO:0000259" key="12">
    <source>
        <dbReference type="PROSITE" id="PS50011"/>
    </source>
</evidence>
<keyword evidence="14" id="KW-1185">Reference proteome</keyword>
<evidence type="ECO:0000256" key="8">
    <source>
        <dbReference type="ARBA" id="ARBA00023136"/>
    </source>
</evidence>
<reference evidence="13" key="1">
    <citation type="journal article" date="2017" name="Nature">
        <title>The genome of Chenopodium quinoa.</title>
        <authorList>
            <person name="Jarvis D.E."/>
            <person name="Ho Y.S."/>
            <person name="Lightfoot D.J."/>
            <person name="Schmoeckel S.M."/>
            <person name="Li B."/>
            <person name="Borm T.J.A."/>
            <person name="Ohyanagi H."/>
            <person name="Mineta K."/>
            <person name="Michell C.T."/>
            <person name="Saber N."/>
            <person name="Kharbatia N.M."/>
            <person name="Rupper R.R."/>
            <person name="Sharp A.R."/>
            <person name="Dally N."/>
            <person name="Boughton B.A."/>
            <person name="Woo Y.H."/>
            <person name="Gao G."/>
            <person name="Schijlen E.G.W.M."/>
            <person name="Guo X."/>
            <person name="Momin A.A."/>
            <person name="Negrao S."/>
            <person name="Al-Babili S."/>
            <person name="Gehring C."/>
            <person name="Roessner U."/>
            <person name="Jung C."/>
            <person name="Murphy K."/>
            <person name="Arold S.T."/>
            <person name="Gojobori T."/>
            <person name="van der Linden C.G."/>
            <person name="van Loo E.N."/>
            <person name="Jellen E.N."/>
            <person name="Maughan P.J."/>
            <person name="Tester M."/>
        </authorList>
    </citation>
    <scope>NUCLEOTIDE SEQUENCE [LARGE SCALE GENOMIC DNA]</scope>
    <source>
        <strain evidence="13">cv. PI 614886</strain>
    </source>
</reference>
<comment type="subcellular location">
    <subcellularLocation>
        <location evidence="1">Cell membrane</location>
        <topology evidence="1">Single-pass membrane protein</topology>
    </subcellularLocation>
</comment>
<dbReference type="EnsemblPlants" id="AUR62025430-RA">
    <property type="protein sequence ID" value="AUR62025430-RA:cds"/>
    <property type="gene ID" value="AUR62025430"/>
</dbReference>
<dbReference type="GO" id="GO:0005524">
    <property type="term" value="F:ATP binding"/>
    <property type="evidence" value="ECO:0007669"/>
    <property type="project" value="UniProtKB-KW"/>
</dbReference>
<dbReference type="OMA" id="DECWEAR"/>
<dbReference type="SUPFAM" id="SSF56112">
    <property type="entry name" value="Protein kinase-like (PK-like)"/>
    <property type="match status" value="2"/>
</dbReference>
<dbReference type="PANTHER" id="PTHR45927:SF15">
    <property type="entry name" value="SERINE_THREONINE RECEPTOR-LIKE KINASE NFP"/>
    <property type="match status" value="1"/>
</dbReference>
<dbReference type="GO" id="GO:0051707">
    <property type="term" value="P:response to other organism"/>
    <property type="evidence" value="ECO:0007669"/>
    <property type="project" value="UniProtKB-ARBA"/>
</dbReference>
<sequence>MLLADVSETLDKYKIYEIDELRKATDGFDERKVIQGSVYKGCIEGKFYAIKKMKWNAYEELKILQKVNHGNLVRLEGFSIDPEDATCYLVYEFIENGSLHSWLHENKGKLNWKTRLRISTDIANGLQYIHEHTRPQVVHKDIKSSNILLDAKMRAKIANFGLARSGCNAITMHIVGTQGYIAPEYLTDGIVSPKMDVFSFGVILLELLSGREAIDEEGKVLWASAHEIWDCTDEAEKVKKLMEWIDKFLVKESCSVVALTNIMNVAVACVNKDPSKRPSMVDVVYALCKSDDLFYDISGNEFSTSPITARAKPPDFLDLASIGDIFNPDDNLSSIASLFGVTRQSIVDVNGDNPKIFDTVFVPVSKLVKLNQPIQPPGAPNNQTNSGSNQTIVVNSKSDHKGAAVGLGVGMGVSILLLVLVSGVSIYREVDYRKKSKERDFEVINRQENVGNEKMILKQLEQNLLLADVSDTLDKYKIYEIDELRKATDGFDEKSVIYGSVYKGCIDGKFYAIKKMEWNAYEELKILQKVNHGNLVRLEGFSIDPEDATCYLVYEFIENGSLHFWLHKNKRKLNWKARLKISIDIANGLQYFHEHTRPQVVHKDIKSSNILLDANMRAKIANFGLARSGCNAITMHIVGTQGYIAPEYLTDGIASPKMDVFSFGVVLLELLSGREAIDVEGKVLWASAHETWDYIDETEKVKKLMEWIDKFLQTESCSVEALTNMMDVAVACVNKDHSKRPSMVDVVYVLCKSDDPFYDMSGTEFSTSSITSR</sequence>
<feature type="transmembrane region" description="Helical" evidence="11">
    <location>
        <begin position="403"/>
        <end position="427"/>
    </location>
</feature>
<dbReference type="InterPro" id="IPR011009">
    <property type="entry name" value="Kinase-like_dom_sf"/>
</dbReference>
<proteinExistence type="predicted"/>
<evidence type="ECO:0000256" key="4">
    <source>
        <dbReference type="ARBA" id="ARBA00022729"/>
    </source>
</evidence>
<dbReference type="FunFam" id="1.10.510.10:FF:000468">
    <property type="entry name" value="PTI1-like tyrosine-protein kinase 3"/>
    <property type="match status" value="2"/>
</dbReference>
<keyword evidence="4" id="KW-0732">Signal</keyword>
<evidence type="ECO:0000313" key="14">
    <source>
        <dbReference type="Proteomes" id="UP000596660"/>
    </source>
</evidence>
<dbReference type="GO" id="GO:0005886">
    <property type="term" value="C:plasma membrane"/>
    <property type="evidence" value="ECO:0007669"/>
    <property type="project" value="UniProtKB-SubCell"/>
</dbReference>
<evidence type="ECO:0000313" key="13">
    <source>
        <dbReference type="EnsemblPlants" id="AUR62025430-RA:cds"/>
    </source>
</evidence>
<evidence type="ECO:0000256" key="6">
    <source>
        <dbReference type="ARBA" id="ARBA00022840"/>
    </source>
</evidence>
<protein>
    <recommendedName>
        <fullName evidence="12">Protein kinase domain-containing protein</fullName>
    </recommendedName>
</protein>
<keyword evidence="3 11" id="KW-0812">Transmembrane</keyword>
<keyword evidence="8 11" id="KW-0472">Membrane</keyword>
<keyword evidence="5" id="KW-0547">Nucleotide-binding</keyword>
<feature type="domain" description="Protein kinase" evidence="12">
    <location>
        <begin position="483"/>
        <end position="758"/>
    </location>
</feature>
<feature type="compositionally biased region" description="Polar residues" evidence="10">
    <location>
        <begin position="380"/>
        <end position="391"/>
    </location>
</feature>
<evidence type="ECO:0000256" key="11">
    <source>
        <dbReference type="SAM" id="Phobius"/>
    </source>
</evidence>
<keyword evidence="7 11" id="KW-1133">Transmembrane helix</keyword>
<dbReference type="PROSITE" id="PS50011">
    <property type="entry name" value="PROTEIN_KINASE_DOM"/>
    <property type="match status" value="2"/>
</dbReference>